<keyword evidence="8 12" id="KW-0675">Receptor</keyword>
<feature type="domain" description="Nuclear receptor" evidence="11">
    <location>
        <begin position="235"/>
        <end position="310"/>
    </location>
</feature>
<dbReference type="GO" id="GO:0035259">
    <property type="term" value="F:nuclear glucocorticoid receptor binding"/>
    <property type="evidence" value="ECO:0007669"/>
    <property type="project" value="TreeGrafter"/>
</dbReference>
<dbReference type="GO" id="GO:0005667">
    <property type="term" value="C:transcription regulator complex"/>
    <property type="evidence" value="ECO:0007669"/>
    <property type="project" value="TreeGrafter"/>
</dbReference>
<dbReference type="PRINTS" id="PR00047">
    <property type="entry name" value="STROIDFINGER"/>
</dbReference>
<evidence type="ECO:0000256" key="9">
    <source>
        <dbReference type="ARBA" id="ARBA00023242"/>
    </source>
</evidence>
<dbReference type="GO" id="GO:0000978">
    <property type="term" value="F:RNA polymerase II cis-regulatory region sequence-specific DNA binding"/>
    <property type="evidence" value="ECO:0007669"/>
    <property type="project" value="TreeGrafter"/>
</dbReference>
<dbReference type="SMART" id="SM00399">
    <property type="entry name" value="ZnF_C4"/>
    <property type="match status" value="1"/>
</dbReference>
<dbReference type="AlphaFoldDB" id="A0A221CB70"/>
<feature type="region of interest" description="Disordered" evidence="10">
    <location>
        <begin position="312"/>
        <end position="337"/>
    </location>
</feature>
<keyword evidence="6" id="KW-0238">DNA-binding</keyword>
<dbReference type="InterPro" id="IPR003070">
    <property type="entry name" value="NR4A1-3"/>
</dbReference>
<dbReference type="SUPFAM" id="SSF57716">
    <property type="entry name" value="Glucocorticoid receptor-like (DNA-binding domain)"/>
    <property type="match status" value="1"/>
</dbReference>
<evidence type="ECO:0000313" key="12">
    <source>
        <dbReference type="EMBL" id="ASL70606.1"/>
    </source>
</evidence>
<evidence type="ECO:0000256" key="7">
    <source>
        <dbReference type="ARBA" id="ARBA00023163"/>
    </source>
</evidence>
<dbReference type="InterPro" id="IPR035500">
    <property type="entry name" value="NHR-like_dom_sf"/>
</dbReference>
<dbReference type="InterPro" id="IPR001628">
    <property type="entry name" value="Znf_hrmn_rcpt"/>
</dbReference>
<keyword evidence="5" id="KW-0805">Transcription regulation</keyword>
<accession>A0A221CB70</accession>
<name>A0A221CB70_9BILA</name>
<evidence type="ECO:0000256" key="2">
    <source>
        <dbReference type="ARBA" id="ARBA00022723"/>
    </source>
</evidence>
<dbReference type="InterPro" id="IPR013088">
    <property type="entry name" value="Znf_NHR/GATA"/>
</dbReference>
<dbReference type="Gene3D" id="3.30.50.10">
    <property type="entry name" value="Erythroid Transcription Factor GATA-1, subunit A"/>
    <property type="match status" value="1"/>
</dbReference>
<dbReference type="GO" id="GO:0005634">
    <property type="term" value="C:nucleus"/>
    <property type="evidence" value="ECO:0007669"/>
    <property type="project" value="UniProtKB-SubCell"/>
</dbReference>
<dbReference type="GO" id="GO:0071376">
    <property type="term" value="P:cellular response to corticotropin-releasing hormone stimulus"/>
    <property type="evidence" value="ECO:0007669"/>
    <property type="project" value="TreeGrafter"/>
</dbReference>
<evidence type="ECO:0000256" key="8">
    <source>
        <dbReference type="ARBA" id="ARBA00023170"/>
    </source>
</evidence>
<keyword evidence="3" id="KW-0863">Zinc-finger</keyword>
<dbReference type="GO" id="GO:0004879">
    <property type="term" value="F:nuclear receptor activity"/>
    <property type="evidence" value="ECO:0007669"/>
    <property type="project" value="InterPro"/>
</dbReference>
<dbReference type="PROSITE" id="PS51030">
    <property type="entry name" value="NUCLEAR_REC_DBD_2"/>
    <property type="match status" value="1"/>
</dbReference>
<evidence type="ECO:0000256" key="6">
    <source>
        <dbReference type="ARBA" id="ARBA00023125"/>
    </source>
</evidence>
<comment type="subcellular location">
    <subcellularLocation>
        <location evidence="1">Nucleus</location>
    </subcellularLocation>
</comment>
<dbReference type="EMBL" id="MF360922">
    <property type="protein sequence ID" value="ASL70606.1"/>
    <property type="molecule type" value="Genomic_DNA"/>
</dbReference>
<dbReference type="CDD" id="cd06969">
    <property type="entry name" value="NR_DBD_NGFI-B"/>
    <property type="match status" value="1"/>
</dbReference>
<dbReference type="GO" id="GO:0008270">
    <property type="term" value="F:zinc ion binding"/>
    <property type="evidence" value="ECO:0007669"/>
    <property type="project" value="UniProtKB-KW"/>
</dbReference>
<evidence type="ECO:0000259" key="11">
    <source>
        <dbReference type="PROSITE" id="PS51030"/>
    </source>
</evidence>
<dbReference type="PANTHER" id="PTHR24085">
    <property type="entry name" value="NUCLEAR HORMONE RECEPTOR"/>
    <property type="match status" value="1"/>
</dbReference>
<dbReference type="FunFam" id="3.30.50.10:FF:000009">
    <property type="entry name" value="nuclear receptor subfamily 4 group A member 2"/>
    <property type="match status" value="1"/>
</dbReference>
<keyword evidence="2" id="KW-0479">Metal-binding</keyword>
<evidence type="ECO:0000256" key="10">
    <source>
        <dbReference type="SAM" id="MobiDB-lite"/>
    </source>
</evidence>
<dbReference type="PROSITE" id="PS00031">
    <property type="entry name" value="NUCLEAR_REC_DBD_1"/>
    <property type="match status" value="1"/>
</dbReference>
<dbReference type="Gene3D" id="1.10.565.10">
    <property type="entry name" value="Retinoid X Receptor"/>
    <property type="match status" value="1"/>
</dbReference>
<keyword evidence="7" id="KW-0804">Transcription</keyword>
<keyword evidence="4" id="KW-0862">Zinc</keyword>
<proteinExistence type="predicted"/>
<keyword evidence="9" id="KW-0539">Nucleus</keyword>
<evidence type="ECO:0000256" key="3">
    <source>
        <dbReference type="ARBA" id="ARBA00022771"/>
    </source>
</evidence>
<feature type="compositionally biased region" description="Polar residues" evidence="10">
    <location>
        <begin position="325"/>
        <end position="337"/>
    </location>
</feature>
<reference evidence="12" key="1">
    <citation type="journal article" date="2017" name="Gen. Comp. Endocrinol.">
        <title>Genome-wide identification of nuclear receptor (NR) genes and the evolutionary significance of the NR1O subfamily in the monogonont rotifer Brachionus spp.</title>
        <authorList>
            <person name="Kim D.H."/>
            <person name="Kim H.S."/>
            <person name="Hwang D.S."/>
            <person name="Kim H.J."/>
            <person name="Hagiwara A."/>
            <person name="Lee J.S."/>
            <person name="Jeong C.B."/>
        </authorList>
    </citation>
    <scope>NUCLEOTIDE SEQUENCE</scope>
</reference>
<evidence type="ECO:0000256" key="5">
    <source>
        <dbReference type="ARBA" id="ARBA00023015"/>
    </source>
</evidence>
<protein>
    <submittedName>
        <fullName evidence="12">Nuclear receptor</fullName>
    </submittedName>
</protein>
<evidence type="ECO:0000256" key="4">
    <source>
        <dbReference type="ARBA" id="ARBA00022833"/>
    </source>
</evidence>
<dbReference type="Pfam" id="PF00105">
    <property type="entry name" value="zf-C4"/>
    <property type="match status" value="1"/>
</dbReference>
<evidence type="ECO:0000256" key="1">
    <source>
        <dbReference type="ARBA" id="ARBA00004123"/>
    </source>
</evidence>
<reference evidence="12" key="2">
    <citation type="submission" date="2017-06" db="EMBL/GenBank/DDBJ databases">
        <authorList>
            <person name="Kim H.J."/>
            <person name="Triplett B.A."/>
        </authorList>
    </citation>
    <scope>NUCLEOTIDE SEQUENCE</scope>
</reference>
<dbReference type="SUPFAM" id="SSF48508">
    <property type="entry name" value="Nuclear receptor ligand-binding domain"/>
    <property type="match status" value="1"/>
</dbReference>
<dbReference type="PANTHER" id="PTHR24085:SF4">
    <property type="entry name" value="NUCLEAR HORMONE RECEPTOR HR38-RELATED"/>
    <property type="match status" value="1"/>
</dbReference>
<organism evidence="12">
    <name type="scientific">Brachionus koreanus</name>
    <dbReference type="NCBI Taxonomy" id="1199090"/>
    <lineage>
        <taxon>Eukaryota</taxon>
        <taxon>Metazoa</taxon>
        <taxon>Spiralia</taxon>
        <taxon>Gnathifera</taxon>
        <taxon>Rotifera</taxon>
        <taxon>Eurotatoria</taxon>
        <taxon>Monogononta</taxon>
        <taxon>Pseudotrocha</taxon>
        <taxon>Ploima</taxon>
        <taxon>Brachionidae</taxon>
        <taxon>Brachionus</taxon>
    </lineage>
</organism>
<dbReference type="PRINTS" id="PR01284">
    <property type="entry name" value="NUCLEARECPTR"/>
</dbReference>
<sequence length="633" mass="71579">MEEYADGSPQGNTYAHAQFQHVPRAHANMAGYSPNNNLAGFYNNLEGSTGYYSNQQKNLNLSSSSSSSTASYPTRESDYFAYQSYLTSHSEPNELINAATHGYPLQSSPSLIQNQFVGSHLAQFNTLDQQYLHPNFNTTHLPANNSYALAANSTASRRCSPESNSSHSASYVKGSQYASNYENGQVQASALNAQSTAPVKYSKSNYSSSQIRLPNSLGILHHNLANQAPESVPPNQLCAVCGDNAACQHYGVRTCEGCKGFFKRTVQKNSKYVCLADKNCPVDKRRRNRCQYCRFQKCLAVGMVKEVVRTNDLKGRRGRLPTKPKSPSTAQANSRTQQSAFFSQIVRIFSDSVPNQTSLDFSKYRKITKEIIRIEEEPFWTLQSLTKSCDLIRQWSEKFSTLCRINNLDRDRLFFANMLDLLVLRMASRMQENVERIVLCNSMVFHKSQIAYVLTSSILQQMQDLANKLKQPDQAISSLLTSILFLHDYQQTSSQSEMYNKLKDLLKEYQSQTQQQKSVNIDEKIPNYHFQLSDIFLQTRQIAIQLKQRLKQCNLYNSSVYPSCIPSNSILDLFLQSPDITMPMNTLLGHPVENQSQPQLSQNSSLFQQMPHQSNNIRNHQSVQDLPLSEFSS</sequence>